<dbReference type="AlphaFoldDB" id="A0A371DAL0"/>
<dbReference type="OrthoDB" id="2758679at2759"/>
<protein>
    <submittedName>
        <fullName evidence="2">Uncharacterized protein</fullName>
    </submittedName>
</protein>
<evidence type="ECO:0000256" key="1">
    <source>
        <dbReference type="SAM" id="MobiDB-lite"/>
    </source>
</evidence>
<gene>
    <name evidence="2" type="ORF">OH76DRAFT_1482941</name>
</gene>
<dbReference type="Proteomes" id="UP000256964">
    <property type="component" value="Unassembled WGS sequence"/>
</dbReference>
<evidence type="ECO:0000313" key="3">
    <source>
        <dbReference type="Proteomes" id="UP000256964"/>
    </source>
</evidence>
<accession>A0A371DAL0</accession>
<sequence>MRLASILADPESAGMEAPPATQRPRATRGPRYPAASSPPRTRDARTGYEQAAKPKLPRSGASDPHATQGIPRARTVYAPHPTTRAAQHLQAGIEARLAAEARNRLPQAPREQHYPAGREASSAHAAANSEHDATPSHSAMDLDHSSPSRMRTGELRPSPLTEWLRQRSPSRDSRGSGLGRVTPHTHDDSREPEESPDPSADITAPGIALPTVLTAVAPNIDKPMPAPTRATYRVYRDDPEAIIRGVKKAWIEAVWQDPTGTVVLIEVFNFQYTDNVQTVRVVVETLRKFVFVITGEDSMHVVPPELDDERLRGSRDAPRVFAVRGLTPTGAEALLSRCPWSFRAISFFAYRREIGPDTWLLALDGFLDENTQAITSAVRDVLEEPEQWQRLVTLTRGNPAFRGLSGPERADKVLDSITVKTWRLTNGNIVTNVFLIPPTRDTLKYREWTGDLRRRRYGKFINGTGTVRRVSNCMGCNSVEHPTHLCPFQDLPGWNGPRAGAGTYSTLVPPPPPPPPAQQRRREDRRHSAANTDRARAPVTPKKRGGRGGYRN</sequence>
<feature type="compositionally biased region" description="Basic and acidic residues" evidence="1">
    <location>
        <begin position="184"/>
        <end position="193"/>
    </location>
</feature>
<dbReference type="EMBL" id="KZ857404">
    <property type="protein sequence ID" value="RDX49567.1"/>
    <property type="molecule type" value="Genomic_DNA"/>
</dbReference>
<feature type="compositionally biased region" description="Low complexity" evidence="1">
    <location>
        <begin position="119"/>
        <end position="128"/>
    </location>
</feature>
<name>A0A371DAL0_9APHY</name>
<feature type="compositionally biased region" description="Pro residues" evidence="1">
    <location>
        <begin position="508"/>
        <end position="517"/>
    </location>
</feature>
<feature type="region of interest" description="Disordered" evidence="1">
    <location>
        <begin position="107"/>
        <end position="204"/>
    </location>
</feature>
<organism evidence="2 3">
    <name type="scientific">Lentinus brumalis</name>
    <dbReference type="NCBI Taxonomy" id="2498619"/>
    <lineage>
        <taxon>Eukaryota</taxon>
        <taxon>Fungi</taxon>
        <taxon>Dikarya</taxon>
        <taxon>Basidiomycota</taxon>
        <taxon>Agaricomycotina</taxon>
        <taxon>Agaricomycetes</taxon>
        <taxon>Polyporales</taxon>
        <taxon>Polyporaceae</taxon>
        <taxon>Lentinus</taxon>
    </lineage>
</organism>
<feature type="compositionally biased region" description="Basic and acidic residues" evidence="1">
    <location>
        <begin position="129"/>
        <end position="154"/>
    </location>
</feature>
<evidence type="ECO:0000313" key="2">
    <source>
        <dbReference type="EMBL" id="RDX49567.1"/>
    </source>
</evidence>
<proteinExistence type="predicted"/>
<keyword evidence="3" id="KW-1185">Reference proteome</keyword>
<feature type="region of interest" description="Disordered" evidence="1">
    <location>
        <begin position="497"/>
        <end position="552"/>
    </location>
</feature>
<feature type="region of interest" description="Disordered" evidence="1">
    <location>
        <begin position="1"/>
        <end position="73"/>
    </location>
</feature>
<reference evidence="2 3" key="1">
    <citation type="journal article" date="2018" name="Biotechnol. Biofuels">
        <title>Integrative visual omics of the white-rot fungus Polyporus brumalis exposes the biotechnological potential of its oxidative enzymes for delignifying raw plant biomass.</title>
        <authorList>
            <person name="Miyauchi S."/>
            <person name="Rancon A."/>
            <person name="Drula E."/>
            <person name="Hage H."/>
            <person name="Chaduli D."/>
            <person name="Favel A."/>
            <person name="Grisel S."/>
            <person name="Henrissat B."/>
            <person name="Herpoel-Gimbert I."/>
            <person name="Ruiz-Duenas F.J."/>
            <person name="Chevret D."/>
            <person name="Hainaut M."/>
            <person name="Lin J."/>
            <person name="Wang M."/>
            <person name="Pangilinan J."/>
            <person name="Lipzen A."/>
            <person name="Lesage-Meessen L."/>
            <person name="Navarro D."/>
            <person name="Riley R."/>
            <person name="Grigoriev I.V."/>
            <person name="Zhou S."/>
            <person name="Raouche S."/>
            <person name="Rosso M.N."/>
        </authorList>
    </citation>
    <scope>NUCLEOTIDE SEQUENCE [LARGE SCALE GENOMIC DNA]</scope>
    <source>
        <strain evidence="2 3">BRFM 1820</strain>
    </source>
</reference>